<dbReference type="EMBL" id="JBHUHZ010000001">
    <property type="protein sequence ID" value="MFD2161306.1"/>
    <property type="molecule type" value="Genomic_DNA"/>
</dbReference>
<gene>
    <name evidence="4" type="ORF">ACFSJU_02825</name>
</gene>
<dbReference type="Proteomes" id="UP001597387">
    <property type="component" value="Unassembled WGS sequence"/>
</dbReference>
<reference evidence="5" key="1">
    <citation type="journal article" date="2019" name="Int. J. Syst. Evol. Microbiol.">
        <title>The Global Catalogue of Microorganisms (GCM) 10K type strain sequencing project: providing services to taxonomists for standard genome sequencing and annotation.</title>
        <authorList>
            <consortium name="The Broad Institute Genomics Platform"/>
            <consortium name="The Broad Institute Genome Sequencing Center for Infectious Disease"/>
            <person name="Wu L."/>
            <person name="Ma J."/>
        </authorList>
    </citation>
    <scope>NUCLEOTIDE SEQUENCE [LARGE SCALE GENOMIC DNA]</scope>
    <source>
        <strain evidence="5">KCTC 42217</strain>
    </source>
</reference>
<comment type="similarity">
    <text evidence="1">Belongs to the carbon-nitrogen hydrolase superfamily. NIT1/NIT2 family.</text>
</comment>
<dbReference type="PROSITE" id="PS50263">
    <property type="entry name" value="CN_HYDROLASE"/>
    <property type="match status" value="1"/>
</dbReference>
<dbReference type="SUPFAM" id="SSF56317">
    <property type="entry name" value="Carbon-nitrogen hydrolase"/>
    <property type="match status" value="1"/>
</dbReference>
<proteinExistence type="inferred from homology"/>
<keyword evidence="4" id="KW-0012">Acyltransferase</keyword>
<dbReference type="RefSeq" id="WP_255899664.1">
    <property type="nucleotide sequence ID" value="NZ_JAFMZO010000001.1"/>
</dbReference>
<dbReference type="SUPFAM" id="SSF55729">
    <property type="entry name" value="Acyl-CoA N-acyltransferases (Nat)"/>
    <property type="match status" value="1"/>
</dbReference>
<dbReference type="PROSITE" id="PS01227">
    <property type="entry name" value="UPF0012"/>
    <property type="match status" value="1"/>
</dbReference>
<evidence type="ECO:0000313" key="5">
    <source>
        <dbReference type="Proteomes" id="UP001597387"/>
    </source>
</evidence>
<dbReference type="PROSITE" id="PS51186">
    <property type="entry name" value="GNAT"/>
    <property type="match status" value="1"/>
</dbReference>
<dbReference type="Pfam" id="PF00795">
    <property type="entry name" value="CN_hydrolase"/>
    <property type="match status" value="1"/>
</dbReference>
<sequence length="502" mass="57590">MNIETRKLTLADYEDLKESMLQAYDTLGGQIWSKQTIAKLLKLFPEGQLCIAVDNKVVACSLSIIVDYDEYGDKHTYKLITGEYTFSTHDPTGDTLYGIEIFVSPEYRGLRLGRRLYEARKELCETLNLKSIVAGGRIPGYHAHADTMSPREYIDRVKAKELYDPTLTFQLSNDFHVRKVLKNYLPGDHESKDFATLIEWNNIYYQGIDASARSAKTIRIGLVQWQMRLFPDMETFYEQVEFFVDAVSGYKSDFILFPELFNTPLLQPYNHLPEMEAMRKLAELTEEIVLKIHEYAVSYNVNIISGSMPILDNGKLYNATYLCHRTGKTEEYRKIHITPNEQKYYGMVGGDKIQVFDTDCGKIGILICYDVEFPELSRIYADQGMQILFVPFLTDTQNGYTRVRHCAQARAIENECYVAIAGCVGNLPKVNNMDIQFAQSAVFTPSDFAFPTNAVKAETTPNTEMMLVVDVDLHLLDELHHFGTVKILKDRRKDLYEVRLLK</sequence>
<dbReference type="InterPro" id="IPR036526">
    <property type="entry name" value="C-N_Hydrolase_sf"/>
</dbReference>
<dbReference type="CDD" id="cd07574">
    <property type="entry name" value="nitrilase_Rim1_like"/>
    <property type="match status" value="1"/>
</dbReference>
<dbReference type="EC" id="2.3.1.-" evidence="4"/>
<dbReference type="Gene3D" id="3.40.630.30">
    <property type="match status" value="1"/>
</dbReference>
<dbReference type="GO" id="GO:0016746">
    <property type="term" value="F:acyltransferase activity"/>
    <property type="evidence" value="ECO:0007669"/>
    <property type="project" value="UniProtKB-KW"/>
</dbReference>
<dbReference type="InterPro" id="IPR016181">
    <property type="entry name" value="Acyl_CoA_acyltransferase"/>
</dbReference>
<dbReference type="Gene3D" id="3.60.110.10">
    <property type="entry name" value="Carbon-nitrogen hydrolase"/>
    <property type="match status" value="1"/>
</dbReference>
<keyword evidence="4" id="KW-0808">Transferase</keyword>
<organism evidence="4 5">
    <name type="scientific">Paradesertivirga mongoliensis</name>
    <dbReference type="NCBI Taxonomy" id="2100740"/>
    <lineage>
        <taxon>Bacteria</taxon>
        <taxon>Pseudomonadati</taxon>
        <taxon>Bacteroidota</taxon>
        <taxon>Sphingobacteriia</taxon>
        <taxon>Sphingobacteriales</taxon>
        <taxon>Sphingobacteriaceae</taxon>
        <taxon>Paradesertivirga</taxon>
    </lineage>
</organism>
<evidence type="ECO:0000259" key="2">
    <source>
        <dbReference type="PROSITE" id="PS50263"/>
    </source>
</evidence>
<feature type="domain" description="CN hydrolase" evidence="2">
    <location>
        <begin position="218"/>
        <end position="473"/>
    </location>
</feature>
<feature type="domain" description="N-acetyltransferase" evidence="3">
    <location>
        <begin position="3"/>
        <end position="163"/>
    </location>
</feature>
<dbReference type="InterPro" id="IPR000182">
    <property type="entry name" value="GNAT_dom"/>
</dbReference>
<keyword evidence="5" id="KW-1185">Reference proteome</keyword>
<evidence type="ECO:0000259" key="3">
    <source>
        <dbReference type="PROSITE" id="PS51186"/>
    </source>
</evidence>
<dbReference type="CDD" id="cd04301">
    <property type="entry name" value="NAT_SF"/>
    <property type="match status" value="1"/>
</dbReference>
<accession>A0ABW4ZGZ2</accession>
<evidence type="ECO:0000313" key="4">
    <source>
        <dbReference type="EMBL" id="MFD2161306.1"/>
    </source>
</evidence>
<dbReference type="PANTHER" id="PTHR23088:SF50">
    <property type="entry name" value="HYDROLASE YHCX"/>
    <property type="match status" value="1"/>
</dbReference>
<dbReference type="InterPro" id="IPR003010">
    <property type="entry name" value="C-N_Hydrolase"/>
</dbReference>
<dbReference type="InterPro" id="IPR001110">
    <property type="entry name" value="UPF0012_CS"/>
</dbReference>
<comment type="caution">
    <text evidence="4">The sequence shown here is derived from an EMBL/GenBank/DDBJ whole genome shotgun (WGS) entry which is preliminary data.</text>
</comment>
<name>A0ABW4ZGZ2_9SPHI</name>
<dbReference type="PANTHER" id="PTHR23088">
    <property type="entry name" value="NITRILASE-RELATED"/>
    <property type="match status" value="1"/>
</dbReference>
<dbReference type="Pfam" id="PF00583">
    <property type="entry name" value="Acetyltransf_1"/>
    <property type="match status" value="1"/>
</dbReference>
<evidence type="ECO:0000256" key="1">
    <source>
        <dbReference type="ARBA" id="ARBA00010613"/>
    </source>
</evidence>
<protein>
    <submittedName>
        <fullName evidence="4">GNAT family N-acetyltransferase</fullName>
        <ecNumber evidence="4">2.3.1.-</ecNumber>
    </submittedName>
</protein>